<gene>
    <name evidence="2" type="ORF">GCM10011332_17580</name>
</gene>
<organism evidence="2 3">
    <name type="scientific">Terasakiella brassicae</name>
    <dbReference type="NCBI Taxonomy" id="1634917"/>
    <lineage>
        <taxon>Bacteria</taxon>
        <taxon>Pseudomonadati</taxon>
        <taxon>Pseudomonadota</taxon>
        <taxon>Alphaproteobacteria</taxon>
        <taxon>Rhodospirillales</taxon>
        <taxon>Terasakiellaceae</taxon>
        <taxon>Terasakiella</taxon>
    </lineage>
</organism>
<feature type="transmembrane region" description="Helical" evidence="1">
    <location>
        <begin position="27"/>
        <end position="50"/>
    </location>
</feature>
<dbReference type="PANTHER" id="PTHR38568:SF1">
    <property type="entry name" value="DUF445 DOMAIN-CONTAINING PROTEIN"/>
    <property type="match status" value="1"/>
</dbReference>
<name>A0A917C026_9PROT</name>
<keyword evidence="1" id="KW-0472">Membrane</keyword>
<comment type="caution">
    <text evidence="2">The sequence shown here is derived from an EMBL/GenBank/DDBJ whole genome shotgun (WGS) entry which is preliminary data.</text>
</comment>
<keyword evidence="1" id="KW-0812">Transmembrane</keyword>
<evidence type="ECO:0000256" key="1">
    <source>
        <dbReference type="SAM" id="Phobius"/>
    </source>
</evidence>
<keyword evidence="3" id="KW-1185">Reference proteome</keyword>
<dbReference type="PANTHER" id="PTHR38568">
    <property type="entry name" value="DUF445 DOMAIN-CONTAINING PROTEIN-RELATED"/>
    <property type="match status" value="1"/>
</dbReference>
<feature type="transmembrane region" description="Helical" evidence="1">
    <location>
        <begin position="204"/>
        <end position="224"/>
    </location>
</feature>
<dbReference type="AlphaFoldDB" id="A0A917C026"/>
<dbReference type="Proteomes" id="UP000632498">
    <property type="component" value="Unassembled WGS sequence"/>
</dbReference>
<reference evidence="2" key="1">
    <citation type="journal article" date="2014" name="Int. J. Syst. Evol. Microbiol.">
        <title>Complete genome sequence of Corynebacterium casei LMG S-19264T (=DSM 44701T), isolated from a smear-ripened cheese.</title>
        <authorList>
            <consortium name="US DOE Joint Genome Institute (JGI-PGF)"/>
            <person name="Walter F."/>
            <person name="Albersmeier A."/>
            <person name="Kalinowski J."/>
            <person name="Ruckert C."/>
        </authorList>
    </citation>
    <scope>NUCLEOTIDE SEQUENCE</scope>
    <source>
        <strain evidence="2">CGMCC 1.15254</strain>
    </source>
</reference>
<protein>
    <recommendedName>
        <fullName evidence="4">DUF445 domain-containing protein</fullName>
    </recommendedName>
</protein>
<evidence type="ECO:0008006" key="4">
    <source>
        <dbReference type="Google" id="ProtNLM"/>
    </source>
</evidence>
<dbReference type="RefSeq" id="WP_188663954.1">
    <property type="nucleotide sequence ID" value="NZ_BMHV01000011.1"/>
</dbReference>
<evidence type="ECO:0000313" key="3">
    <source>
        <dbReference type="Proteomes" id="UP000632498"/>
    </source>
</evidence>
<proteinExistence type="predicted"/>
<accession>A0A917C026</accession>
<keyword evidence="1" id="KW-1133">Transmembrane helix</keyword>
<feature type="transmembrane region" description="Helical" evidence="1">
    <location>
        <begin position="5"/>
        <end position="21"/>
    </location>
</feature>
<evidence type="ECO:0000313" key="2">
    <source>
        <dbReference type="EMBL" id="GGF64039.1"/>
    </source>
</evidence>
<dbReference type="EMBL" id="BMHV01000011">
    <property type="protein sequence ID" value="GGF64039.1"/>
    <property type="molecule type" value="Genomic_DNA"/>
</dbReference>
<sequence>MNKSAMTNLVALLFCVIGYFLPVHGDLFFTVGLFALSGGITNWLAVHMLFEKVPFLYGSGVIPSRFEDFKAGIKKLIVEEFFSHEHIERFFLQNSESMGSSIVEKIDFDRVFNGLTEAIEGSSLGGMLSMVGGRKALEPLREPVTQKLQNIVGELAESSTKGTSTQDVTAALVAKVEVIIDNRLNELTPQNVKDIVQDMIRKHLGWLVVWGGVFGGLIGLVIGLI</sequence>
<reference evidence="2" key="2">
    <citation type="submission" date="2020-09" db="EMBL/GenBank/DDBJ databases">
        <authorList>
            <person name="Sun Q."/>
            <person name="Zhou Y."/>
        </authorList>
    </citation>
    <scope>NUCLEOTIDE SEQUENCE</scope>
    <source>
        <strain evidence="2">CGMCC 1.15254</strain>
    </source>
</reference>